<dbReference type="Proteomes" id="UP001153620">
    <property type="component" value="Chromosome 2"/>
</dbReference>
<evidence type="ECO:0000313" key="2">
    <source>
        <dbReference type="Proteomes" id="UP001153620"/>
    </source>
</evidence>
<reference evidence="1" key="2">
    <citation type="submission" date="2022-10" db="EMBL/GenBank/DDBJ databases">
        <authorList>
            <consortium name="ENA_rothamsted_submissions"/>
            <consortium name="culmorum"/>
            <person name="King R."/>
        </authorList>
    </citation>
    <scope>NUCLEOTIDE SEQUENCE</scope>
</reference>
<dbReference type="AlphaFoldDB" id="A0A9N9WPZ0"/>
<protein>
    <submittedName>
        <fullName evidence="1">Uncharacterized protein</fullName>
    </submittedName>
</protein>
<reference evidence="1" key="1">
    <citation type="submission" date="2022-01" db="EMBL/GenBank/DDBJ databases">
        <authorList>
            <person name="King R."/>
        </authorList>
    </citation>
    <scope>NUCLEOTIDE SEQUENCE</scope>
</reference>
<name>A0A9N9WPZ0_9DIPT</name>
<accession>A0A9N9WPZ0</accession>
<gene>
    <name evidence="1" type="ORF">CHIRRI_LOCUS4656</name>
</gene>
<dbReference type="OrthoDB" id="7743490at2759"/>
<organism evidence="1 2">
    <name type="scientific">Chironomus riparius</name>
    <dbReference type="NCBI Taxonomy" id="315576"/>
    <lineage>
        <taxon>Eukaryota</taxon>
        <taxon>Metazoa</taxon>
        <taxon>Ecdysozoa</taxon>
        <taxon>Arthropoda</taxon>
        <taxon>Hexapoda</taxon>
        <taxon>Insecta</taxon>
        <taxon>Pterygota</taxon>
        <taxon>Neoptera</taxon>
        <taxon>Endopterygota</taxon>
        <taxon>Diptera</taxon>
        <taxon>Nematocera</taxon>
        <taxon>Chironomoidea</taxon>
        <taxon>Chironomidae</taxon>
        <taxon>Chironominae</taxon>
        <taxon>Chironomus</taxon>
    </lineage>
</organism>
<dbReference type="EMBL" id="OU895878">
    <property type="protein sequence ID" value="CAG9801735.1"/>
    <property type="molecule type" value="Genomic_DNA"/>
</dbReference>
<keyword evidence="2" id="KW-1185">Reference proteome</keyword>
<evidence type="ECO:0000313" key="1">
    <source>
        <dbReference type="EMBL" id="CAG9801735.1"/>
    </source>
</evidence>
<proteinExistence type="predicted"/>
<sequence length="110" mass="12141">MISNYGLIVAKTFEILLTVMKFEIAAPSQITDNNVGDIINVGIDADLNLSNKINVDKYSLDVLVKNLQAILLGDINLPNLNDDDRFPGLPTKGLEISPELIQAFLKKMQK</sequence>